<name>A0A9E7I0W2_9LILI</name>
<protein>
    <submittedName>
        <fullName evidence="1">Uncharacterized protein</fullName>
    </submittedName>
</protein>
<proteinExistence type="predicted"/>
<organism evidence="1 2">
    <name type="scientific">Musa troglodytarum</name>
    <name type="common">fe'i banana</name>
    <dbReference type="NCBI Taxonomy" id="320322"/>
    <lineage>
        <taxon>Eukaryota</taxon>
        <taxon>Viridiplantae</taxon>
        <taxon>Streptophyta</taxon>
        <taxon>Embryophyta</taxon>
        <taxon>Tracheophyta</taxon>
        <taxon>Spermatophyta</taxon>
        <taxon>Magnoliopsida</taxon>
        <taxon>Liliopsida</taxon>
        <taxon>Zingiberales</taxon>
        <taxon>Musaceae</taxon>
        <taxon>Musa</taxon>
    </lineage>
</organism>
<dbReference type="Proteomes" id="UP001055439">
    <property type="component" value="Chromosome 9"/>
</dbReference>
<reference evidence="1" key="1">
    <citation type="submission" date="2022-05" db="EMBL/GenBank/DDBJ databases">
        <title>The Musa troglodytarum L. genome provides insights into the mechanism of non-climacteric behaviour and enrichment of carotenoids.</title>
        <authorList>
            <person name="Wang J."/>
        </authorList>
    </citation>
    <scope>NUCLEOTIDE SEQUENCE</scope>
    <source>
        <tissue evidence="1">Leaf</tissue>
    </source>
</reference>
<sequence>MSTMADRAATSDRACKGSERRQWKRLLSAADRATTALYRAGVLEQGPWGGKTWNMGQADHISNVKIHYIDAVFAFDFTFTVDGVTKTIHVGGGAPQYNEVPSKLKTSI</sequence>
<gene>
    <name evidence="1" type="ORF">MUK42_14451</name>
</gene>
<evidence type="ECO:0000313" key="2">
    <source>
        <dbReference type="Proteomes" id="UP001055439"/>
    </source>
</evidence>
<dbReference type="EMBL" id="CP097511">
    <property type="protein sequence ID" value="URE43351.1"/>
    <property type="molecule type" value="Genomic_DNA"/>
</dbReference>
<evidence type="ECO:0000313" key="1">
    <source>
        <dbReference type="EMBL" id="URE43351.1"/>
    </source>
</evidence>
<dbReference type="AlphaFoldDB" id="A0A9E7I0W2"/>
<accession>A0A9E7I0W2</accession>
<keyword evidence="2" id="KW-1185">Reference proteome</keyword>